<protein>
    <submittedName>
        <fullName evidence="2">Uncharacterized protein</fullName>
    </submittedName>
</protein>
<reference evidence="3" key="1">
    <citation type="submission" date="2016-10" db="EMBL/GenBank/DDBJ databases">
        <authorList>
            <person name="Varghese N."/>
            <person name="Submissions S."/>
        </authorList>
    </citation>
    <scope>NUCLEOTIDE SEQUENCE [LARGE SCALE GENOMIC DNA]</scope>
    <source>
        <strain evidence="3">CGMCC 1.10121</strain>
    </source>
</reference>
<dbReference type="RefSeq" id="WP_089827162.1">
    <property type="nucleotide sequence ID" value="NZ_FODV01000017.1"/>
</dbReference>
<feature type="transmembrane region" description="Helical" evidence="1">
    <location>
        <begin position="36"/>
        <end position="61"/>
    </location>
</feature>
<keyword evidence="3" id="KW-1185">Reference proteome</keyword>
<evidence type="ECO:0000313" key="2">
    <source>
        <dbReference type="EMBL" id="SEP15170.1"/>
    </source>
</evidence>
<evidence type="ECO:0000256" key="1">
    <source>
        <dbReference type="SAM" id="Phobius"/>
    </source>
</evidence>
<feature type="transmembrane region" description="Helical" evidence="1">
    <location>
        <begin position="73"/>
        <end position="94"/>
    </location>
</feature>
<organism evidence="2 3">
    <name type="scientific">Halogranum amylolyticum</name>
    <dbReference type="NCBI Taxonomy" id="660520"/>
    <lineage>
        <taxon>Archaea</taxon>
        <taxon>Methanobacteriati</taxon>
        <taxon>Methanobacteriota</taxon>
        <taxon>Stenosarchaea group</taxon>
        <taxon>Halobacteria</taxon>
        <taxon>Halobacteriales</taxon>
        <taxon>Haloferacaceae</taxon>
    </lineage>
</organism>
<dbReference type="EMBL" id="FODV01000017">
    <property type="protein sequence ID" value="SEP15170.1"/>
    <property type="molecule type" value="Genomic_DNA"/>
</dbReference>
<dbReference type="AlphaFoldDB" id="A0A1H8VIP4"/>
<keyword evidence="1" id="KW-0812">Transmembrane</keyword>
<gene>
    <name evidence="2" type="ORF">SAMN04487948_1176</name>
</gene>
<proteinExistence type="predicted"/>
<keyword evidence="1" id="KW-1133">Transmembrane helix</keyword>
<sequence>MPTNSLFRYYVATVASIWFVTAVTLAAELFPPFKAFIATVFLHHWLGKSVLTLVVFGLVVVATPQRRCDEQRWANYVLLSVIAGGFLIFGYFSFHYLTT</sequence>
<name>A0A1H8VIP4_9EURY</name>
<evidence type="ECO:0000313" key="3">
    <source>
        <dbReference type="Proteomes" id="UP000199126"/>
    </source>
</evidence>
<feature type="transmembrane region" description="Helical" evidence="1">
    <location>
        <begin position="7"/>
        <end position="30"/>
    </location>
</feature>
<accession>A0A1H8VIP4</accession>
<dbReference type="Proteomes" id="UP000199126">
    <property type="component" value="Unassembled WGS sequence"/>
</dbReference>
<keyword evidence="1" id="KW-0472">Membrane</keyword>